<feature type="domain" description="Alcohol dehydrogenase iron-type/glycerol dehydrogenase GldA" evidence="2">
    <location>
        <begin position="9"/>
        <end position="159"/>
    </location>
</feature>
<dbReference type="PROSITE" id="PS00060">
    <property type="entry name" value="ADH_IRON_2"/>
    <property type="match status" value="1"/>
</dbReference>
<sequence>MRSWTFSTNIYASKDALLRLTRFAGERIVIVCDPFLKGTSGLAYVLDLLQNNNHVAIYSNVVPDPPIEAVADGVNFMKQEQPDIVIAIGGGSAIDLAKAVLYFYRKVNSKPIKNMTAIPTTSGTGSEVTSFAVITDTVSKVKYPLLDDSLLPDEAILTPLFVKTAPPKVTAYSGMDVLVHAIEALVSTGADSFTDALAEKAIEYVFTYLPRCYVKSAGEEDRMRMHEASCMAGLAFNKAGLGITHALAHQLGALYHIPHGLANAMLLSRVIAFNALRSGQALKKYADISKKMHFCTSTAEDKEALIALIKQIMTLARTLDCPLTVKEATGRSAEETRQDVPLMAERAIKDRTYSTNPYPATIDDLAQLLLTVM</sequence>
<protein>
    <submittedName>
        <fullName evidence="4">Iron-containing alcohol dehydrogenase</fullName>
    </submittedName>
</protein>
<evidence type="ECO:0000259" key="2">
    <source>
        <dbReference type="Pfam" id="PF00465"/>
    </source>
</evidence>
<evidence type="ECO:0000313" key="5">
    <source>
        <dbReference type="Proteomes" id="UP000707138"/>
    </source>
</evidence>
<dbReference type="SUPFAM" id="SSF56796">
    <property type="entry name" value="Dehydroquinate synthase-like"/>
    <property type="match status" value="1"/>
</dbReference>
<keyword evidence="5" id="KW-1185">Reference proteome</keyword>
<dbReference type="Gene3D" id="3.40.50.1970">
    <property type="match status" value="1"/>
</dbReference>
<comment type="caution">
    <text evidence="4">The sequence shown here is derived from an EMBL/GenBank/DDBJ whole genome shotgun (WGS) entry which is preliminary data.</text>
</comment>
<dbReference type="PANTHER" id="PTHR11496:SF83">
    <property type="entry name" value="HYDROXYACID-OXOACID TRANSHYDROGENASE, MITOCHONDRIAL"/>
    <property type="match status" value="1"/>
</dbReference>
<evidence type="ECO:0000313" key="4">
    <source>
        <dbReference type="EMBL" id="MBM6912773.1"/>
    </source>
</evidence>
<dbReference type="InterPro" id="IPR001670">
    <property type="entry name" value="ADH_Fe/GldA"/>
</dbReference>
<keyword evidence="1" id="KW-0560">Oxidoreductase</keyword>
<reference evidence="4 5" key="1">
    <citation type="journal article" date="2021" name="Sci. Rep.">
        <title>The distribution of antibiotic resistance genes in chicken gut microbiota commensals.</title>
        <authorList>
            <person name="Juricova H."/>
            <person name="Matiasovicova J."/>
            <person name="Kubasova T."/>
            <person name="Cejkova D."/>
            <person name="Rychlik I."/>
        </authorList>
    </citation>
    <scope>NUCLEOTIDE SEQUENCE [LARGE SCALE GENOMIC DNA]</scope>
    <source>
        <strain evidence="4 5">An537</strain>
    </source>
</reference>
<dbReference type="Pfam" id="PF25137">
    <property type="entry name" value="ADH_Fe_C"/>
    <property type="match status" value="1"/>
</dbReference>
<dbReference type="PANTHER" id="PTHR11496">
    <property type="entry name" value="ALCOHOL DEHYDROGENASE"/>
    <property type="match status" value="1"/>
</dbReference>
<dbReference type="EMBL" id="JACJLA010000008">
    <property type="protein sequence ID" value="MBM6912773.1"/>
    <property type="molecule type" value="Genomic_DNA"/>
</dbReference>
<dbReference type="InterPro" id="IPR018211">
    <property type="entry name" value="ADH_Fe_CS"/>
</dbReference>
<gene>
    <name evidence="4" type="ORF">H6A01_05485</name>
</gene>
<evidence type="ECO:0000256" key="1">
    <source>
        <dbReference type="ARBA" id="ARBA00023002"/>
    </source>
</evidence>
<dbReference type="InterPro" id="IPR039697">
    <property type="entry name" value="Alcohol_dehydrogenase_Fe"/>
</dbReference>
<proteinExistence type="predicted"/>
<accession>A0ABS2GI07</accession>
<dbReference type="Pfam" id="PF00465">
    <property type="entry name" value="Fe-ADH"/>
    <property type="match status" value="1"/>
</dbReference>
<dbReference type="Proteomes" id="UP000707138">
    <property type="component" value="Unassembled WGS sequence"/>
</dbReference>
<evidence type="ECO:0000259" key="3">
    <source>
        <dbReference type="Pfam" id="PF25137"/>
    </source>
</evidence>
<name>A0ABS2GI07_9FIRM</name>
<feature type="domain" description="Fe-containing alcohol dehydrogenase-like C-terminal" evidence="3">
    <location>
        <begin position="170"/>
        <end position="371"/>
    </location>
</feature>
<dbReference type="CDD" id="cd08180">
    <property type="entry name" value="PDD"/>
    <property type="match status" value="1"/>
</dbReference>
<organism evidence="4 5">
    <name type="scientific">Veillonella magna</name>
    <dbReference type="NCBI Taxonomy" id="464322"/>
    <lineage>
        <taxon>Bacteria</taxon>
        <taxon>Bacillati</taxon>
        <taxon>Bacillota</taxon>
        <taxon>Negativicutes</taxon>
        <taxon>Veillonellales</taxon>
        <taxon>Veillonellaceae</taxon>
        <taxon>Veillonella</taxon>
    </lineage>
</organism>
<dbReference type="InterPro" id="IPR056798">
    <property type="entry name" value="ADH_Fe_C"/>
</dbReference>
<dbReference type="Gene3D" id="1.20.1090.10">
    <property type="entry name" value="Dehydroquinate synthase-like - alpha domain"/>
    <property type="match status" value="1"/>
</dbReference>